<dbReference type="GO" id="GO:0016810">
    <property type="term" value="F:hydrolase activity, acting on carbon-nitrogen (but not peptide) bonds"/>
    <property type="evidence" value="ECO:0007669"/>
    <property type="project" value="InterPro"/>
</dbReference>
<dbReference type="AlphaFoldDB" id="A0A1G6GXQ2"/>
<dbReference type="InterPro" id="IPR023854">
    <property type="entry name" value="PGA_deacetylase_PgaB"/>
</dbReference>
<dbReference type="InterPro" id="IPR051398">
    <property type="entry name" value="Polysacch_Deacetylase"/>
</dbReference>
<dbReference type="EMBL" id="FMYK01000001">
    <property type="protein sequence ID" value="SDB86830.1"/>
    <property type="molecule type" value="Genomic_DNA"/>
</dbReference>
<organism evidence="3 4">
    <name type="scientific">Acinetobacter marinus</name>
    <dbReference type="NCBI Taxonomy" id="281375"/>
    <lineage>
        <taxon>Bacteria</taxon>
        <taxon>Pseudomonadati</taxon>
        <taxon>Pseudomonadota</taxon>
        <taxon>Gammaproteobacteria</taxon>
        <taxon>Moraxellales</taxon>
        <taxon>Moraxellaceae</taxon>
        <taxon>Acinetobacter</taxon>
    </lineage>
</organism>
<dbReference type="NCBIfam" id="TIGR03938">
    <property type="entry name" value="deacetyl_PgaB"/>
    <property type="match status" value="1"/>
</dbReference>
<evidence type="ECO:0000256" key="1">
    <source>
        <dbReference type="ARBA" id="ARBA00022729"/>
    </source>
</evidence>
<reference evidence="4" key="1">
    <citation type="submission" date="2016-09" db="EMBL/GenBank/DDBJ databases">
        <authorList>
            <person name="Varghese N."/>
            <person name="Submissions S."/>
        </authorList>
    </citation>
    <scope>NUCLEOTIDE SEQUENCE [LARGE SCALE GENOMIC DNA]</scope>
    <source>
        <strain evidence="4">ANC 3699</strain>
    </source>
</reference>
<dbReference type="OrthoDB" id="9814639at2"/>
<gene>
    <name evidence="3" type="ORF">SAMN05421749_101551</name>
</gene>
<dbReference type="InterPro" id="IPR011330">
    <property type="entry name" value="Glyco_hydro/deAcase_b/a-brl"/>
</dbReference>
<proteinExistence type="predicted"/>
<dbReference type="PANTHER" id="PTHR34216:SF7">
    <property type="entry name" value="POLY-BETA-1,6-N-ACETYL-D-GLUCOSAMINE N-DEACETYLASE"/>
    <property type="match status" value="1"/>
</dbReference>
<dbReference type="InterPro" id="IPR032772">
    <property type="entry name" value="PGA_deacetylase_PgaB_C"/>
</dbReference>
<sequence>MPHVFSQSAQHGQSASVERADLKSLVVRAMQKSLCLTFSLPLLTLSVLGHAQDANQFLQSGKNLSASQASINNSSNEAVRANPSADDHNDFSENSLGQQFIALTFHDVRDDVKRSGDRDLYAVSTQNLAAFFEWINQNQWTPISLKNIQDAKQGKYKLPAKAVLLCFDDGALSSYNRVFPLLKLYKYHAVFAIPTSWINGNTKAGYAAYGDGNLMSWDQMRVMQATGLVDFASHSDDLHKGIISNPQLNEKAAAIHPQYFPQLKRYESDAEYRTRVFKDLKHSKQVLDRELGQKTTAIIWPYGAVNGTAQDLAQQAGFTQSFSLGRSAISNVHDETYQRVLIFDNPMPEEIHQQVQNIERGGDNVIMQQARMLSFPMQQLQAGTLAQSDAKLGELLNAMSALGNSHLSLDAMADQNADGIFETAYFPTQWVRTQYDLLSRVAWQAKTRVGQNVWVNLPVYPDPKQPDLVVNLSQDIAKHSPYLAGISLDAKKQLACLWNSPSDQRPECQQKLKQIQHLLDQIRVQTRPYESLSDQFLTALRVDLVETDAQALKNHFQKFLQGDHLLIIDVDGLRSPTAFSEVVQQIQTLSESQKQRVMINLILPNSLNADQAKSMNQAFAQLKKLGIRKLGVSPYTLTQSSAIHQYLYPSLSLNSSPVTYKTWQE</sequence>
<feature type="domain" description="NodB homology" evidence="2">
    <location>
        <begin position="161"/>
        <end position="410"/>
    </location>
</feature>
<evidence type="ECO:0000259" key="2">
    <source>
        <dbReference type="PROSITE" id="PS51677"/>
    </source>
</evidence>
<accession>A0A1G6GXQ2</accession>
<dbReference type="RefSeq" id="WP_092615583.1">
    <property type="nucleotide sequence ID" value="NZ_FMYK01000001.1"/>
</dbReference>
<dbReference type="PANTHER" id="PTHR34216">
    <property type="match status" value="1"/>
</dbReference>
<dbReference type="Proteomes" id="UP000242317">
    <property type="component" value="Unassembled WGS sequence"/>
</dbReference>
<name>A0A1G6GXQ2_9GAMM</name>
<dbReference type="GO" id="GO:0005975">
    <property type="term" value="P:carbohydrate metabolic process"/>
    <property type="evidence" value="ECO:0007669"/>
    <property type="project" value="InterPro"/>
</dbReference>
<keyword evidence="4" id="KW-1185">Reference proteome</keyword>
<protein>
    <submittedName>
        <fullName evidence="3">Poly-beta-1,6-N-acetyl-D-glucosamine N-deacetylase PgaB</fullName>
    </submittedName>
</protein>
<dbReference type="Gene3D" id="3.20.20.370">
    <property type="entry name" value="Glycoside hydrolase/deacetylase"/>
    <property type="match status" value="1"/>
</dbReference>
<dbReference type="PROSITE" id="PS51677">
    <property type="entry name" value="NODB"/>
    <property type="match status" value="1"/>
</dbReference>
<dbReference type="Gene3D" id="3.20.20.80">
    <property type="entry name" value="Glycosidases"/>
    <property type="match status" value="1"/>
</dbReference>
<evidence type="ECO:0000313" key="4">
    <source>
        <dbReference type="Proteomes" id="UP000242317"/>
    </source>
</evidence>
<dbReference type="SUPFAM" id="SSF88713">
    <property type="entry name" value="Glycoside hydrolase/deacetylase"/>
    <property type="match status" value="1"/>
</dbReference>
<keyword evidence="1" id="KW-0732">Signal</keyword>
<dbReference type="Pfam" id="PF01522">
    <property type="entry name" value="Polysacc_deac_1"/>
    <property type="match status" value="1"/>
</dbReference>
<dbReference type="InterPro" id="IPR002509">
    <property type="entry name" value="NODB_dom"/>
</dbReference>
<evidence type="ECO:0000313" key="3">
    <source>
        <dbReference type="EMBL" id="SDB86830.1"/>
    </source>
</evidence>
<dbReference type="GO" id="GO:0043708">
    <property type="term" value="P:cell adhesion involved in biofilm formation"/>
    <property type="evidence" value="ECO:0007669"/>
    <property type="project" value="InterPro"/>
</dbReference>
<dbReference type="Pfam" id="PF14883">
    <property type="entry name" value="GHL13"/>
    <property type="match status" value="1"/>
</dbReference>